<name>A0ACC3NUC6_9PEZI</name>
<accession>A0ACC3NUC6</accession>
<protein>
    <submittedName>
        <fullName evidence="1">Uncharacterized protein</fullName>
    </submittedName>
</protein>
<reference evidence="1" key="1">
    <citation type="submission" date="2023-07" db="EMBL/GenBank/DDBJ databases">
        <title>Black Yeasts Isolated from many extreme environments.</title>
        <authorList>
            <person name="Coleine C."/>
            <person name="Stajich J.E."/>
            <person name="Selbmann L."/>
        </authorList>
    </citation>
    <scope>NUCLEOTIDE SEQUENCE</scope>
    <source>
        <strain evidence="1">CCFEE 5714</strain>
    </source>
</reference>
<organism evidence="1 2">
    <name type="scientific">Vermiconidia calcicola</name>
    <dbReference type="NCBI Taxonomy" id="1690605"/>
    <lineage>
        <taxon>Eukaryota</taxon>
        <taxon>Fungi</taxon>
        <taxon>Dikarya</taxon>
        <taxon>Ascomycota</taxon>
        <taxon>Pezizomycotina</taxon>
        <taxon>Dothideomycetes</taxon>
        <taxon>Dothideomycetidae</taxon>
        <taxon>Mycosphaerellales</taxon>
        <taxon>Extremaceae</taxon>
        <taxon>Vermiconidia</taxon>
    </lineage>
</organism>
<comment type="caution">
    <text evidence="1">The sequence shown here is derived from an EMBL/GenBank/DDBJ whole genome shotgun (WGS) entry which is preliminary data.</text>
</comment>
<dbReference type="Proteomes" id="UP001281147">
    <property type="component" value="Unassembled WGS sequence"/>
</dbReference>
<keyword evidence="2" id="KW-1185">Reference proteome</keyword>
<dbReference type="EMBL" id="JAUTXU010000016">
    <property type="protein sequence ID" value="KAK3721830.1"/>
    <property type="molecule type" value="Genomic_DNA"/>
</dbReference>
<proteinExistence type="predicted"/>
<sequence length="248" mass="27835">MSHFQPVPSDRHIRSSASFDGTLDRRQNQNKGFTIPWKPVPEKPVPRKPVGKRKPAGKPFAERKPQQVNLDAQALSADPNAPLGRGDGKRAGPSAYSTQRNSLNDIHRPRGLRRQGSHGDLRTRAYYSSRTLPPVPNQQLAQQEPQTPELPAPFGRNDDCRDLFEKPLPRVPNEPPLASTIARTGIGPAKWRAGPKRQRDAAVVSPRTPPELERVVSQRAQFEWRNKSPEDSEVFLEDLSVDDLFPEF</sequence>
<evidence type="ECO:0000313" key="2">
    <source>
        <dbReference type="Proteomes" id="UP001281147"/>
    </source>
</evidence>
<evidence type="ECO:0000313" key="1">
    <source>
        <dbReference type="EMBL" id="KAK3721830.1"/>
    </source>
</evidence>
<gene>
    <name evidence="1" type="ORF">LTR37_002996</name>
</gene>